<dbReference type="GO" id="GO:0008206">
    <property type="term" value="P:bile acid metabolic process"/>
    <property type="evidence" value="ECO:0007669"/>
    <property type="project" value="UniProtKB-ARBA"/>
</dbReference>
<evidence type="ECO:0000313" key="5">
    <source>
        <dbReference type="Proteomes" id="UP000886858"/>
    </source>
</evidence>
<dbReference type="PRINTS" id="PR00080">
    <property type="entry name" value="SDRFAMILY"/>
</dbReference>
<dbReference type="InterPro" id="IPR050259">
    <property type="entry name" value="SDR"/>
</dbReference>
<evidence type="ECO:0000313" key="4">
    <source>
        <dbReference type="EMBL" id="HJA94097.1"/>
    </source>
</evidence>
<name>A0A9D2I8A4_9FIRM</name>
<dbReference type="Pfam" id="PF13561">
    <property type="entry name" value="adh_short_C2"/>
    <property type="match status" value="1"/>
</dbReference>
<dbReference type="InterPro" id="IPR036291">
    <property type="entry name" value="NAD(P)-bd_dom_sf"/>
</dbReference>
<dbReference type="InterPro" id="IPR002347">
    <property type="entry name" value="SDR_fam"/>
</dbReference>
<dbReference type="PANTHER" id="PTHR42879:SF2">
    <property type="entry name" value="3-OXOACYL-[ACYL-CARRIER-PROTEIN] REDUCTASE FABG"/>
    <property type="match status" value="1"/>
</dbReference>
<dbReference type="GO" id="GO:0016491">
    <property type="term" value="F:oxidoreductase activity"/>
    <property type="evidence" value="ECO:0007669"/>
    <property type="project" value="UniProtKB-KW"/>
</dbReference>
<evidence type="ECO:0000256" key="3">
    <source>
        <dbReference type="ARBA" id="ARBA00023221"/>
    </source>
</evidence>
<organism evidence="4 5">
    <name type="scientific">Candidatus Eisenbergiella merdipullorum</name>
    <dbReference type="NCBI Taxonomy" id="2838553"/>
    <lineage>
        <taxon>Bacteria</taxon>
        <taxon>Bacillati</taxon>
        <taxon>Bacillota</taxon>
        <taxon>Clostridia</taxon>
        <taxon>Lachnospirales</taxon>
        <taxon>Lachnospiraceae</taxon>
        <taxon>Eisenbergiella</taxon>
    </lineage>
</organism>
<evidence type="ECO:0000256" key="2">
    <source>
        <dbReference type="ARBA" id="ARBA00023002"/>
    </source>
</evidence>
<comment type="caution">
    <text evidence="4">The sequence shown here is derived from an EMBL/GenBank/DDBJ whole genome shotgun (WGS) entry which is preliminary data.</text>
</comment>
<keyword evidence="2" id="KW-0560">Oxidoreductase</keyword>
<gene>
    <name evidence="4" type="ORF">H9717_13485</name>
</gene>
<sequence length="252" mass="27612">MNRTAFVTGGGTGIGKGIAIWLAKQGYDVAISYCASADGAYETVKEIEKIGRKCLAIQADIRYVDEIAKMFSEFRRHFTRMDLFVNNAGLTKKASFLETDQSLFDSVCEVNYRGAFFCMQGAAKMMIEQGIEGCIVVISSNNDTAYFADVAVYGSVKCAVTKLAKHVAIELAKYKINVNVIAPGWTDTGAERLEDKEATYYKIPLQKWVMVDEIAKTVEFLASDGAASITGTSIVIDNGALLMSDVREKYGF</sequence>
<keyword evidence="3" id="KW-0753">Steroid metabolism</keyword>
<dbReference type="PANTHER" id="PTHR42879">
    <property type="entry name" value="3-OXOACYL-(ACYL-CARRIER-PROTEIN) REDUCTASE"/>
    <property type="match status" value="1"/>
</dbReference>
<accession>A0A9D2I8A4</accession>
<dbReference type="Gene3D" id="3.40.50.720">
    <property type="entry name" value="NAD(P)-binding Rossmann-like Domain"/>
    <property type="match status" value="1"/>
</dbReference>
<evidence type="ECO:0000256" key="1">
    <source>
        <dbReference type="ARBA" id="ARBA00006484"/>
    </source>
</evidence>
<dbReference type="PRINTS" id="PR00081">
    <property type="entry name" value="GDHRDH"/>
</dbReference>
<proteinExistence type="inferred from homology"/>
<comment type="similarity">
    <text evidence="1">Belongs to the short-chain dehydrogenases/reductases (SDR) family.</text>
</comment>
<keyword evidence="3" id="KW-0443">Lipid metabolism</keyword>
<dbReference type="AlphaFoldDB" id="A0A9D2I8A4"/>
<protein>
    <submittedName>
        <fullName evidence="4">SDR family oxidoreductase</fullName>
    </submittedName>
</protein>
<dbReference type="Proteomes" id="UP000886858">
    <property type="component" value="Unassembled WGS sequence"/>
</dbReference>
<reference evidence="4" key="1">
    <citation type="journal article" date="2021" name="PeerJ">
        <title>Extensive microbial diversity within the chicken gut microbiome revealed by metagenomics and culture.</title>
        <authorList>
            <person name="Gilroy R."/>
            <person name="Ravi A."/>
            <person name="Getino M."/>
            <person name="Pursley I."/>
            <person name="Horton D.L."/>
            <person name="Alikhan N.F."/>
            <person name="Baker D."/>
            <person name="Gharbi K."/>
            <person name="Hall N."/>
            <person name="Watson M."/>
            <person name="Adriaenssens E.M."/>
            <person name="Foster-Nyarko E."/>
            <person name="Jarju S."/>
            <person name="Secka A."/>
            <person name="Antonio M."/>
            <person name="Oren A."/>
            <person name="Chaudhuri R.R."/>
            <person name="La Ragione R."/>
            <person name="Hildebrand F."/>
            <person name="Pallen M.J."/>
        </authorList>
    </citation>
    <scope>NUCLEOTIDE SEQUENCE</scope>
    <source>
        <strain evidence="4">CHK179-7159</strain>
    </source>
</reference>
<dbReference type="EMBL" id="DWYY01000152">
    <property type="protein sequence ID" value="HJA94097.1"/>
    <property type="molecule type" value="Genomic_DNA"/>
</dbReference>
<dbReference type="SUPFAM" id="SSF51735">
    <property type="entry name" value="NAD(P)-binding Rossmann-fold domains"/>
    <property type="match status" value="1"/>
</dbReference>
<reference evidence="4" key="2">
    <citation type="submission" date="2021-04" db="EMBL/GenBank/DDBJ databases">
        <authorList>
            <person name="Gilroy R."/>
        </authorList>
    </citation>
    <scope>NUCLEOTIDE SEQUENCE</scope>
    <source>
        <strain evidence="4">CHK179-7159</strain>
    </source>
</reference>
<dbReference type="FunFam" id="3.40.50.720:FF:000084">
    <property type="entry name" value="Short-chain dehydrogenase reductase"/>
    <property type="match status" value="1"/>
</dbReference>